<accession>A0AA49GKI7</accession>
<name>A0AA49GKI7_9BACT</name>
<evidence type="ECO:0000313" key="2">
    <source>
        <dbReference type="EMBL" id="WKN34230.1"/>
    </source>
</evidence>
<dbReference type="AlphaFoldDB" id="A0AA49GKI7"/>
<dbReference type="SUPFAM" id="SSF56925">
    <property type="entry name" value="OMPA-like"/>
    <property type="match status" value="1"/>
</dbReference>
<dbReference type="Gene3D" id="2.40.160.20">
    <property type="match status" value="1"/>
</dbReference>
<feature type="signal peptide" evidence="1">
    <location>
        <begin position="1"/>
        <end position="23"/>
    </location>
</feature>
<reference evidence="2" key="2">
    <citation type="journal article" date="2024" name="Antonie Van Leeuwenhoek">
        <title>Roseihalotalea indica gen. nov., sp. nov., a halophilic Bacteroidetes from mesopelagic Southwest Indian Ocean with higher carbohydrate metabolic potential.</title>
        <authorList>
            <person name="Chen B."/>
            <person name="Zhang M."/>
            <person name="Lin D."/>
            <person name="Ye J."/>
            <person name="Tang K."/>
        </authorList>
    </citation>
    <scope>NUCLEOTIDE SEQUENCE</scope>
    <source>
        <strain evidence="2">TK19036</strain>
    </source>
</reference>
<dbReference type="EMBL" id="CP120682">
    <property type="protein sequence ID" value="WKN34230.1"/>
    <property type="molecule type" value="Genomic_DNA"/>
</dbReference>
<proteinExistence type="predicted"/>
<evidence type="ECO:0008006" key="3">
    <source>
        <dbReference type="Google" id="ProtNLM"/>
    </source>
</evidence>
<sequence>MRRPALFLIGLFTSFIVPQLGQAQDWSFAIGPGVTQYLGDVNEQQLGGNRWALNAEAWYRLTDNIQIKSGISFYQLQAQDADTTRLRSFQANNFEFYSTGMYSFKQGYFTPFLYLGIGATTSTPRGDTQLGYYNLRDVEPEAERVPGLVGIIPFGAGLEYEITPVLSVVFDLALRYALTDQLDAMSKEIIVVDALSPLAREYYTALSDERARVINEEETIRGGDSMNEDVYGMFSVKIKFTPTNSIFGCIDPYKYSRPNYKRKRRNFDPI</sequence>
<reference evidence="2" key="1">
    <citation type="journal article" date="2023" name="Comput. Struct. Biotechnol. J.">
        <title>Discovery of a novel marine Bacteroidetes with a rich repertoire of carbohydrate-active enzymes.</title>
        <authorList>
            <person name="Chen B."/>
            <person name="Liu G."/>
            <person name="Chen Q."/>
            <person name="Wang H."/>
            <person name="Liu L."/>
            <person name="Tang K."/>
        </authorList>
    </citation>
    <scope>NUCLEOTIDE SEQUENCE</scope>
    <source>
        <strain evidence="2">TK19036</strain>
    </source>
</reference>
<dbReference type="InterPro" id="IPR011250">
    <property type="entry name" value="OMP/PagP_B-barrel"/>
</dbReference>
<keyword evidence="1" id="KW-0732">Signal</keyword>
<organism evidence="2">
    <name type="scientific">Roseihalotalea indica</name>
    <dbReference type="NCBI Taxonomy" id="2867963"/>
    <lineage>
        <taxon>Bacteria</taxon>
        <taxon>Pseudomonadati</taxon>
        <taxon>Bacteroidota</taxon>
        <taxon>Cytophagia</taxon>
        <taxon>Cytophagales</taxon>
        <taxon>Catalimonadaceae</taxon>
        <taxon>Roseihalotalea</taxon>
    </lineage>
</organism>
<gene>
    <name evidence="2" type="ORF">K4G66_17775</name>
</gene>
<protein>
    <recommendedName>
        <fullName evidence="3">Outer membrane protein beta-barrel domain-containing protein</fullName>
    </recommendedName>
</protein>
<evidence type="ECO:0000256" key="1">
    <source>
        <dbReference type="SAM" id="SignalP"/>
    </source>
</evidence>
<feature type="chain" id="PRO_5041401567" description="Outer membrane protein beta-barrel domain-containing protein" evidence="1">
    <location>
        <begin position="24"/>
        <end position="270"/>
    </location>
</feature>